<dbReference type="RefSeq" id="WP_248955308.1">
    <property type="nucleotide sequence ID" value="NZ_JAKIKU010000003.1"/>
</dbReference>
<sequence length="406" mass="44423">MKNCVVNAKLKSSDVKFFKLNKGLSLIGLVVASALAATNVSASVIDDTDVNFGGYIKVDTMFSDYSNGAPDSGSISRQFYVPGTIYGVDGNGSQVVDFQARESRFNFKTVSSIDDHKLTSFIELDFMTHADGNERVSNSYSPRIRHAFVSFDNWTVGQSWTTFQNPAALPENLDFVGAAEGTPFVRQTQVRYTNGGFQFSLENPETTLNAYQSTSRIVSGSGMVPDVVARYNIKTKQGAKFSVAGIARQLNIETEINDIQLDATAMGYGVSVSGILPVGKDDLKFTATYGEGLGRYMALNYVNAGVIDADGDIDTISSYGGFIAYRHWWNDKWRTSLTASAFSADNNTSLMADEVNKDSYSGYVNLLYSPVKPLTVGVEYMYAKNSKENGDEGELNRIMFSAKYVL</sequence>
<feature type="signal peptide" evidence="1">
    <location>
        <begin position="1"/>
        <end position="36"/>
    </location>
</feature>
<reference evidence="2 3" key="1">
    <citation type="submission" date="2022-01" db="EMBL/GenBank/DDBJ databases">
        <title>Whole genome-based taxonomy of the Shewanellaceae.</title>
        <authorList>
            <person name="Martin-Rodriguez A.J."/>
        </authorList>
    </citation>
    <scope>NUCLEOTIDE SEQUENCE [LARGE SCALE GENOMIC DNA]</scope>
    <source>
        <strain evidence="2 3">DSM 24955</strain>
    </source>
</reference>
<dbReference type="InterPro" id="IPR045748">
    <property type="entry name" value="DcaP"/>
</dbReference>
<feature type="chain" id="PRO_5045759159" evidence="1">
    <location>
        <begin position="37"/>
        <end position="406"/>
    </location>
</feature>
<keyword evidence="1" id="KW-0732">Signal</keyword>
<name>A0ABT0KMS9_9GAMM</name>
<gene>
    <name evidence="2" type="ORF">L2737_07400</name>
</gene>
<evidence type="ECO:0000313" key="3">
    <source>
        <dbReference type="Proteomes" id="UP001202134"/>
    </source>
</evidence>
<organism evidence="2 3">
    <name type="scientific">Shewanella electrodiphila</name>
    <dbReference type="NCBI Taxonomy" id="934143"/>
    <lineage>
        <taxon>Bacteria</taxon>
        <taxon>Pseudomonadati</taxon>
        <taxon>Pseudomonadota</taxon>
        <taxon>Gammaproteobacteria</taxon>
        <taxon>Alteromonadales</taxon>
        <taxon>Shewanellaceae</taxon>
        <taxon>Shewanella</taxon>
    </lineage>
</organism>
<evidence type="ECO:0000256" key="1">
    <source>
        <dbReference type="SAM" id="SignalP"/>
    </source>
</evidence>
<dbReference type="Proteomes" id="UP001202134">
    <property type="component" value="Unassembled WGS sequence"/>
</dbReference>
<keyword evidence="3" id="KW-1185">Reference proteome</keyword>
<proteinExistence type="predicted"/>
<dbReference type="EMBL" id="JAKIKU010000003">
    <property type="protein sequence ID" value="MCL1045150.1"/>
    <property type="molecule type" value="Genomic_DNA"/>
</dbReference>
<protein>
    <submittedName>
        <fullName evidence="2">DcaP family trimeric outer membrane transporter</fullName>
    </submittedName>
</protein>
<dbReference type="SUPFAM" id="SSF56935">
    <property type="entry name" value="Porins"/>
    <property type="match status" value="1"/>
</dbReference>
<dbReference type="Pfam" id="PF19577">
    <property type="entry name" value="DcaP"/>
    <property type="match status" value="1"/>
</dbReference>
<evidence type="ECO:0000313" key="2">
    <source>
        <dbReference type="EMBL" id="MCL1045150.1"/>
    </source>
</evidence>
<comment type="caution">
    <text evidence="2">The sequence shown here is derived from an EMBL/GenBank/DDBJ whole genome shotgun (WGS) entry which is preliminary data.</text>
</comment>
<accession>A0ABT0KMS9</accession>